<gene>
    <name evidence="2" type="ORF">E5K02_06265</name>
</gene>
<dbReference type="Pfam" id="PF13715">
    <property type="entry name" value="CarbopepD_reg_2"/>
    <property type="match status" value="1"/>
</dbReference>
<feature type="signal peptide" evidence="1">
    <location>
        <begin position="1"/>
        <end position="22"/>
    </location>
</feature>
<evidence type="ECO:0000313" key="2">
    <source>
        <dbReference type="EMBL" id="TGE29056.1"/>
    </source>
</evidence>
<dbReference type="OrthoDB" id="883344at2"/>
<dbReference type="AlphaFoldDB" id="A0A4Z0QHU4"/>
<keyword evidence="1" id="KW-0732">Signal</keyword>
<accession>A0A4Z0QHU4</accession>
<protein>
    <recommendedName>
        <fullName evidence="4">Carboxypeptidase-like regulatory domain-containing protein</fullName>
    </recommendedName>
</protein>
<evidence type="ECO:0008006" key="4">
    <source>
        <dbReference type="Google" id="ProtNLM"/>
    </source>
</evidence>
<dbReference type="SUPFAM" id="SSF49464">
    <property type="entry name" value="Carboxypeptidase regulatory domain-like"/>
    <property type="match status" value="1"/>
</dbReference>
<dbReference type="RefSeq" id="WP_135393122.1">
    <property type="nucleotide sequence ID" value="NZ_SRMB01000001.1"/>
</dbReference>
<dbReference type="Proteomes" id="UP000298471">
    <property type="component" value="Unassembled WGS sequence"/>
</dbReference>
<proteinExistence type="predicted"/>
<comment type="caution">
    <text evidence="2">The sequence shown here is derived from an EMBL/GenBank/DDBJ whole genome shotgun (WGS) entry which is preliminary data.</text>
</comment>
<organism evidence="2 3">
    <name type="scientific">Hymenobacter metallicola</name>
    <dbReference type="NCBI Taxonomy" id="2563114"/>
    <lineage>
        <taxon>Bacteria</taxon>
        <taxon>Pseudomonadati</taxon>
        <taxon>Bacteroidota</taxon>
        <taxon>Cytophagia</taxon>
        <taxon>Cytophagales</taxon>
        <taxon>Hymenobacteraceae</taxon>
        <taxon>Hymenobacter</taxon>
    </lineage>
</organism>
<feature type="chain" id="PRO_5021218224" description="Carboxypeptidase-like regulatory domain-containing protein" evidence="1">
    <location>
        <begin position="23"/>
        <end position="164"/>
    </location>
</feature>
<evidence type="ECO:0000256" key="1">
    <source>
        <dbReference type="SAM" id="SignalP"/>
    </source>
</evidence>
<sequence>MSYVLRVCAFFCLLSPVCELQAQTSASSGLIAVQVEKAAAEQGVGTTDVSREASVTTEAEPVATAAAAEAPAAAKEMVTTKGRVLNELNKPLAGVVVFAKDVAAIASTNADGEYSLLVPAGVNTLSFSYAGYEEQQLRASNFLPTTVQLLPVQGKKKLAKASRR</sequence>
<evidence type="ECO:0000313" key="3">
    <source>
        <dbReference type="Proteomes" id="UP000298471"/>
    </source>
</evidence>
<dbReference type="InterPro" id="IPR008969">
    <property type="entry name" value="CarboxyPept-like_regulatory"/>
</dbReference>
<name>A0A4Z0QHU4_9BACT</name>
<keyword evidence="3" id="KW-1185">Reference proteome</keyword>
<reference evidence="2 3" key="1">
    <citation type="submission" date="2019-04" db="EMBL/GenBank/DDBJ databases">
        <authorList>
            <person name="Feng G."/>
            <person name="Zhang J."/>
            <person name="Zhu H."/>
        </authorList>
    </citation>
    <scope>NUCLEOTIDE SEQUENCE [LARGE SCALE GENOMIC DNA]</scope>
    <source>
        <strain evidence="2 3">9PBR-1</strain>
    </source>
</reference>
<dbReference type="Gene3D" id="2.60.40.1120">
    <property type="entry name" value="Carboxypeptidase-like, regulatory domain"/>
    <property type="match status" value="1"/>
</dbReference>
<dbReference type="EMBL" id="SRMB01000001">
    <property type="protein sequence ID" value="TGE29056.1"/>
    <property type="molecule type" value="Genomic_DNA"/>
</dbReference>